<keyword evidence="6 7" id="KW-0472">Membrane</keyword>
<feature type="transmembrane region" description="Helical" evidence="7">
    <location>
        <begin position="149"/>
        <end position="168"/>
    </location>
</feature>
<keyword evidence="5 7" id="KW-1133">Transmembrane helix</keyword>
<evidence type="ECO:0000256" key="1">
    <source>
        <dbReference type="ARBA" id="ARBA00004141"/>
    </source>
</evidence>
<evidence type="ECO:0000256" key="2">
    <source>
        <dbReference type="ARBA" id="ARBA00006690"/>
    </source>
</evidence>
<evidence type="ECO:0000313" key="9">
    <source>
        <dbReference type="Proteomes" id="UP001162640"/>
    </source>
</evidence>
<sequence>MPRLEDRTTPLTLSLYCVLTILTAILNSLTYKKMLNAYKSQDPINFPHNYEFFVNEVNVAMYFAIALGIIYYKKHFTGLQGRHWWSKQKFYFVQFLNMGFLDSFAGFLSCIGGAFVGGAVQSLINQTIIPLTLILSIIFLKASYGFKQNLGAGIIVMGAVVSVLPSFLEPKEASSARTATTATGIIVFLASVVPGAFSNVYKEYAFKTSEHSVDIYYMTTWVTLFQVLTGLLFMPAQSIPALGGVPFNEMGQQMIDGSRCMVGENPMPGDECEGAGGILLVYVGVNFFYNVFSLLVVKHGSASLSVIAAAVALPLTNMSFSWKQVMGVDYEPFDYRNLISTAIVLLGFIIYSRGGSDEGEELWSPRTRKIEEKKPKGKTLGLMAAGGSVMYMRPRADSDPTTPGYTPIMVAKFGNGSGYSKNVGGYGAVGETVPLVINGGGGEELRRCLSRVRFSVNIV</sequence>
<reference evidence="9" key="1">
    <citation type="journal article" date="2023" name="Commun. Biol.">
        <title>Genome analysis of Parmales, the sister group of diatoms, reveals the evolutionary specialization of diatoms from phago-mixotrophs to photoautotrophs.</title>
        <authorList>
            <person name="Ban H."/>
            <person name="Sato S."/>
            <person name="Yoshikawa S."/>
            <person name="Yamada K."/>
            <person name="Nakamura Y."/>
            <person name="Ichinomiya M."/>
            <person name="Sato N."/>
            <person name="Blanc-Mathieu R."/>
            <person name="Endo H."/>
            <person name="Kuwata A."/>
            <person name="Ogata H."/>
        </authorList>
    </citation>
    <scope>NUCLEOTIDE SEQUENCE [LARGE SCALE GENOMIC DNA]</scope>
</reference>
<feature type="transmembrane region" description="Helical" evidence="7">
    <location>
        <begin position="180"/>
        <end position="201"/>
    </location>
</feature>
<keyword evidence="4 7" id="KW-0812">Transmembrane</keyword>
<comment type="subcellular location">
    <subcellularLocation>
        <location evidence="1">Membrane</location>
        <topology evidence="1">Multi-pass membrane protein</topology>
    </subcellularLocation>
</comment>
<dbReference type="PANTHER" id="PTHR31326:SF1">
    <property type="entry name" value="PROTEIN CLT2, CHLOROPLASTIC"/>
    <property type="match status" value="1"/>
</dbReference>
<dbReference type="InterPro" id="IPR013936">
    <property type="entry name" value="CRT-like"/>
</dbReference>
<feature type="transmembrane region" description="Helical" evidence="7">
    <location>
        <begin position="123"/>
        <end position="142"/>
    </location>
</feature>
<organism evidence="8 9">
    <name type="scientific">Triparma laevis f. inornata</name>
    <dbReference type="NCBI Taxonomy" id="1714386"/>
    <lineage>
        <taxon>Eukaryota</taxon>
        <taxon>Sar</taxon>
        <taxon>Stramenopiles</taxon>
        <taxon>Ochrophyta</taxon>
        <taxon>Bolidophyceae</taxon>
        <taxon>Parmales</taxon>
        <taxon>Triparmaceae</taxon>
        <taxon>Triparma</taxon>
    </lineage>
</organism>
<comment type="similarity">
    <text evidence="2">Belongs to the CRT-like transporter family.</text>
</comment>
<dbReference type="EMBL" id="BLQM01000101">
    <property type="protein sequence ID" value="GMH63663.1"/>
    <property type="molecule type" value="Genomic_DNA"/>
</dbReference>
<feature type="transmembrane region" description="Helical" evidence="7">
    <location>
        <begin position="275"/>
        <end position="297"/>
    </location>
</feature>
<feature type="transmembrane region" description="Helical" evidence="7">
    <location>
        <begin position="304"/>
        <end position="323"/>
    </location>
</feature>
<proteinExistence type="inferred from homology"/>
<feature type="transmembrane region" description="Helical" evidence="7">
    <location>
        <begin position="12"/>
        <end position="32"/>
    </location>
</feature>
<evidence type="ECO:0000256" key="5">
    <source>
        <dbReference type="ARBA" id="ARBA00022989"/>
    </source>
</evidence>
<gene>
    <name evidence="8" type="ORF">TL16_g03773</name>
</gene>
<accession>A0A9W7E2Q2</accession>
<evidence type="ECO:0000256" key="4">
    <source>
        <dbReference type="ARBA" id="ARBA00022692"/>
    </source>
</evidence>
<comment type="caution">
    <text evidence="8">The sequence shown here is derived from an EMBL/GenBank/DDBJ whole genome shotgun (WGS) entry which is preliminary data.</text>
</comment>
<dbReference type="GO" id="GO:0016020">
    <property type="term" value="C:membrane"/>
    <property type="evidence" value="ECO:0007669"/>
    <property type="project" value="UniProtKB-SubCell"/>
</dbReference>
<dbReference type="Proteomes" id="UP001162640">
    <property type="component" value="Unassembled WGS sequence"/>
</dbReference>
<evidence type="ECO:0000313" key="8">
    <source>
        <dbReference type="EMBL" id="GMH63663.1"/>
    </source>
</evidence>
<evidence type="ECO:0000256" key="6">
    <source>
        <dbReference type="ARBA" id="ARBA00023136"/>
    </source>
</evidence>
<feature type="transmembrane region" description="Helical" evidence="7">
    <location>
        <begin position="213"/>
        <end position="234"/>
    </location>
</feature>
<dbReference type="AlphaFoldDB" id="A0A9W7E2Q2"/>
<name>A0A9W7E2Q2_9STRA</name>
<keyword evidence="3" id="KW-0813">Transport</keyword>
<dbReference type="PANTHER" id="PTHR31326">
    <property type="entry name" value="PROTEIN CLT2, CHLOROPLASTIC"/>
    <property type="match status" value="1"/>
</dbReference>
<evidence type="ECO:0000256" key="7">
    <source>
        <dbReference type="SAM" id="Phobius"/>
    </source>
</evidence>
<feature type="transmembrane region" description="Helical" evidence="7">
    <location>
        <begin position="52"/>
        <end position="72"/>
    </location>
</feature>
<protein>
    <submittedName>
        <fullName evidence="8">Uncharacterized protein</fullName>
    </submittedName>
</protein>
<evidence type="ECO:0000256" key="3">
    <source>
        <dbReference type="ARBA" id="ARBA00022448"/>
    </source>
</evidence>
<feature type="transmembrane region" description="Helical" evidence="7">
    <location>
        <begin position="335"/>
        <end position="352"/>
    </location>
</feature>
<dbReference type="Pfam" id="PF08627">
    <property type="entry name" value="CRT-like"/>
    <property type="match status" value="1"/>
</dbReference>
<feature type="transmembrane region" description="Helical" evidence="7">
    <location>
        <begin position="92"/>
        <end position="117"/>
    </location>
</feature>